<organism evidence="1 2">
    <name type="scientific">Pterulicium gracile</name>
    <dbReference type="NCBI Taxonomy" id="1884261"/>
    <lineage>
        <taxon>Eukaryota</taxon>
        <taxon>Fungi</taxon>
        <taxon>Dikarya</taxon>
        <taxon>Basidiomycota</taxon>
        <taxon>Agaricomycotina</taxon>
        <taxon>Agaricomycetes</taxon>
        <taxon>Agaricomycetidae</taxon>
        <taxon>Agaricales</taxon>
        <taxon>Pleurotineae</taxon>
        <taxon>Pterulaceae</taxon>
        <taxon>Pterulicium</taxon>
    </lineage>
</organism>
<accession>A0A5C3QYM3</accession>
<proteinExistence type="predicted"/>
<evidence type="ECO:0000313" key="2">
    <source>
        <dbReference type="Proteomes" id="UP000305067"/>
    </source>
</evidence>
<dbReference type="Proteomes" id="UP000305067">
    <property type="component" value="Unassembled WGS sequence"/>
</dbReference>
<gene>
    <name evidence="1" type="ORF">BDV98DRAFT_10620</name>
</gene>
<dbReference type="OrthoDB" id="2607755at2759"/>
<protein>
    <submittedName>
        <fullName evidence="1">Uncharacterized protein</fullName>
    </submittedName>
</protein>
<sequence>MLSRLISRLRLGPSQYKTSKFNVGLDPAVPPLYQRLPSWWARYAWTLIACDVFMAGSAMEMTWNHWTTLVTDDPLPSSSSSTEPAPPTTHYGLRPTWQRAGLCFVHLTIGTGVGVFVALAQSRHIRLLTIVPPPVKDAIAGKAARAAIKNSAKAKLQNASRSKILPAFEPHTAGGAHVFIQTASNWRTNGLSFPLSACTLRAGRDASEMTLRVNGERAHWFIPLDGAFLRGGKPAIVKGSNERSGDSLAVRSVRDAVVKEWTKWGGKKIGVWGHTGVKEREVDPRWRSGPVAQGGR</sequence>
<name>A0A5C3QYM3_9AGAR</name>
<dbReference type="EMBL" id="ML178814">
    <property type="protein sequence ID" value="TFL07113.1"/>
    <property type="molecule type" value="Genomic_DNA"/>
</dbReference>
<evidence type="ECO:0000313" key="1">
    <source>
        <dbReference type="EMBL" id="TFL07113.1"/>
    </source>
</evidence>
<keyword evidence="2" id="KW-1185">Reference proteome</keyword>
<reference evidence="1 2" key="1">
    <citation type="journal article" date="2019" name="Nat. Ecol. Evol.">
        <title>Megaphylogeny resolves global patterns of mushroom evolution.</title>
        <authorList>
            <person name="Varga T."/>
            <person name="Krizsan K."/>
            <person name="Foldi C."/>
            <person name="Dima B."/>
            <person name="Sanchez-Garcia M."/>
            <person name="Sanchez-Ramirez S."/>
            <person name="Szollosi G.J."/>
            <person name="Szarkandi J.G."/>
            <person name="Papp V."/>
            <person name="Albert L."/>
            <person name="Andreopoulos W."/>
            <person name="Angelini C."/>
            <person name="Antonin V."/>
            <person name="Barry K.W."/>
            <person name="Bougher N.L."/>
            <person name="Buchanan P."/>
            <person name="Buyck B."/>
            <person name="Bense V."/>
            <person name="Catcheside P."/>
            <person name="Chovatia M."/>
            <person name="Cooper J."/>
            <person name="Damon W."/>
            <person name="Desjardin D."/>
            <person name="Finy P."/>
            <person name="Geml J."/>
            <person name="Haridas S."/>
            <person name="Hughes K."/>
            <person name="Justo A."/>
            <person name="Karasinski D."/>
            <person name="Kautmanova I."/>
            <person name="Kiss B."/>
            <person name="Kocsube S."/>
            <person name="Kotiranta H."/>
            <person name="LaButti K.M."/>
            <person name="Lechner B.E."/>
            <person name="Liimatainen K."/>
            <person name="Lipzen A."/>
            <person name="Lukacs Z."/>
            <person name="Mihaltcheva S."/>
            <person name="Morgado L.N."/>
            <person name="Niskanen T."/>
            <person name="Noordeloos M.E."/>
            <person name="Ohm R.A."/>
            <person name="Ortiz-Santana B."/>
            <person name="Ovrebo C."/>
            <person name="Racz N."/>
            <person name="Riley R."/>
            <person name="Savchenko A."/>
            <person name="Shiryaev A."/>
            <person name="Soop K."/>
            <person name="Spirin V."/>
            <person name="Szebenyi C."/>
            <person name="Tomsovsky M."/>
            <person name="Tulloss R.E."/>
            <person name="Uehling J."/>
            <person name="Grigoriev I.V."/>
            <person name="Vagvolgyi C."/>
            <person name="Papp T."/>
            <person name="Martin F.M."/>
            <person name="Miettinen O."/>
            <person name="Hibbett D.S."/>
            <person name="Nagy L.G."/>
        </authorList>
    </citation>
    <scope>NUCLEOTIDE SEQUENCE [LARGE SCALE GENOMIC DNA]</scope>
    <source>
        <strain evidence="1 2">CBS 309.79</strain>
    </source>
</reference>
<dbReference type="AlphaFoldDB" id="A0A5C3QYM3"/>